<dbReference type="Pfam" id="PF00809">
    <property type="entry name" value="Pterin_bind"/>
    <property type="match status" value="1"/>
</dbReference>
<evidence type="ECO:0000256" key="2">
    <source>
        <dbReference type="ARBA" id="ARBA00001946"/>
    </source>
</evidence>
<evidence type="ECO:0000256" key="3">
    <source>
        <dbReference type="ARBA" id="ARBA00004763"/>
    </source>
</evidence>
<dbReference type="CDD" id="cd00739">
    <property type="entry name" value="DHPS"/>
    <property type="match status" value="1"/>
</dbReference>
<organism evidence="10 11">
    <name type="scientific">Endomicrobium trichonymphae</name>
    <dbReference type="NCBI Taxonomy" id="1408204"/>
    <lineage>
        <taxon>Bacteria</taxon>
        <taxon>Pseudomonadati</taxon>
        <taxon>Elusimicrobiota</taxon>
        <taxon>Endomicrobiia</taxon>
        <taxon>Endomicrobiales</taxon>
        <taxon>Endomicrobiaceae</taxon>
        <taxon>Candidatus Endomicrobiellum</taxon>
    </lineage>
</organism>
<dbReference type="AlphaFoldDB" id="A0A1E5ILP3"/>
<dbReference type="PANTHER" id="PTHR20941:SF1">
    <property type="entry name" value="FOLIC ACID SYNTHESIS PROTEIN FOL1"/>
    <property type="match status" value="1"/>
</dbReference>
<dbReference type="InterPro" id="IPR045031">
    <property type="entry name" value="DHP_synth-like"/>
</dbReference>
<evidence type="ECO:0000256" key="5">
    <source>
        <dbReference type="ARBA" id="ARBA00022679"/>
    </source>
</evidence>
<dbReference type="GO" id="GO:0004156">
    <property type="term" value="F:dihydropteroate synthase activity"/>
    <property type="evidence" value="ECO:0007669"/>
    <property type="project" value="UniProtKB-EC"/>
</dbReference>
<evidence type="ECO:0000256" key="8">
    <source>
        <dbReference type="ARBA" id="ARBA00022909"/>
    </source>
</evidence>
<dbReference type="EMBL" id="LNVX01000246">
    <property type="protein sequence ID" value="OEG71013.1"/>
    <property type="molecule type" value="Genomic_DNA"/>
</dbReference>
<dbReference type="EC" id="2.5.1.15" evidence="4"/>
<evidence type="ECO:0000256" key="1">
    <source>
        <dbReference type="ARBA" id="ARBA00000012"/>
    </source>
</evidence>
<name>A0A1E5ILP3_ENDTX</name>
<dbReference type="GO" id="GO:0005829">
    <property type="term" value="C:cytosol"/>
    <property type="evidence" value="ECO:0007669"/>
    <property type="project" value="TreeGrafter"/>
</dbReference>
<dbReference type="PROSITE" id="PS50972">
    <property type="entry name" value="PTERIN_BINDING"/>
    <property type="match status" value="1"/>
</dbReference>
<keyword evidence="7" id="KW-0460">Magnesium</keyword>
<evidence type="ECO:0000256" key="6">
    <source>
        <dbReference type="ARBA" id="ARBA00022723"/>
    </source>
</evidence>
<dbReference type="PROSITE" id="PS00793">
    <property type="entry name" value="DHPS_2"/>
    <property type="match status" value="1"/>
</dbReference>
<dbReference type="SUPFAM" id="SSF51717">
    <property type="entry name" value="Dihydropteroate synthetase-like"/>
    <property type="match status" value="1"/>
</dbReference>
<feature type="domain" description="Pterin-binding" evidence="9">
    <location>
        <begin position="132"/>
        <end position="388"/>
    </location>
</feature>
<evidence type="ECO:0000313" key="11">
    <source>
        <dbReference type="Proteomes" id="UP000095237"/>
    </source>
</evidence>
<comment type="caution">
    <text evidence="10">The sequence shown here is derived from an EMBL/GenBank/DDBJ whole genome shotgun (WGS) entry which is preliminary data.</text>
</comment>
<comment type="pathway">
    <text evidence="3">Cofactor biosynthesis; tetrahydrofolate biosynthesis; 7,8-dihydrofolate from 2-amino-4-hydroxy-6-hydroxymethyl-7,8-dihydropteridine diphosphate and 4-aminobenzoate: step 1/2.</text>
</comment>
<evidence type="ECO:0000256" key="4">
    <source>
        <dbReference type="ARBA" id="ARBA00012458"/>
    </source>
</evidence>
<gene>
    <name evidence="10" type="ORF">ATZ36_03290</name>
</gene>
<reference evidence="10 11" key="1">
    <citation type="submission" date="2015-11" db="EMBL/GenBank/DDBJ databases">
        <title>Evidence for parallel genomic evolution in an endosymbiosis of termite gut flagellates.</title>
        <authorList>
            <person name="Zheng H."/>
        </authorList>
    </citation>
    <scope>NUCLEOTIDE SEQUENCE [LARGE SCALE GENOMIC DNA]</scope>
    <source>
        <strain evidence="10 11">CET450</strain>
    </source>
</reference>
<dbReference type="PANTHER" id="PTHR20941">
    <property type="entry name" value="FOLATE SYNTHESIS PROTEINS"/>
    <property type="match status" value="1"/>
</dbReference>
<proteinExistence type="predicted"/>
<keyword evidence="5" id="KW-0808">Transferase</keyword>
<accession>A0A1E5ILP3</accession>
<evidence type="ECO:0000313" key="10">
    <source>
        <dbReference type="EMBL" id="OEG71013.1"/>
    </source>
</evidence>
<dbReference type="GO" id="GO:0046654">
    <property type="term" value="P:tetrahydrofolate biosynthetic process"/>
    <property type="evidence" value="ECO:0007669"/>
    <property type="project" value="TreeGrafter"/>
</dbReference>
<keyword evidence="6" id="KW-0479">Metal-binding</keyword>
<dbReference type="Proteomes" id="UP000095237">
    <property type="component" value="Unassembled WGS sequence"/>
</dbReference>
<dbReference type="NCBIfam" id="TIGR01496">
    <property type="entry name" value="DHPS"/>
    <property type="match status" value="1"/>
</dbReference>
<comment type="cofactor">
    <cofactor evidence="2">
        <name>Mg(2+)</name>
        <dbReference type="ChEBI" id="CHEBI:18420"/>
    </cofactor>
</comment>
<evidence type="ECO:0000256" key="7">
    <source>
        <dbReference type="ARBA" id="ARBA00022842"/>
    </source>
</evidence>
<dbReference type="GO" id="GO:0046656">
    <property type="term" value="P:folic acid biosynthetic process"/>
    <property type="evidence" value="ECO:0007669"/>
    <property type="project" value="UniProtKB-KW"/>
</dbReference>
<dbReference type="GO" id="GO:0046872">
    <property type="term" value="F:metal ion binding"/>
    <property type="evidence" value="ECO:0007669"/>
    <property type="project" value="UniProtKB-KW"/>
</dbReference>
<dbReference type="InterPro" id="IPR006390">
    <property type="entry name" value="DHP_synth_dom"/>
</dbReference>
<protein>
    <recommendedName>
        <fullName evidence="4">dihydropteroate synthase</fullName>
        <ecNumber evidence="4">2.5.1.15</ecNumber>
    </recommendedName>
</protein>
<dbReference type="InterPro" id="IPR011005">
    <property type="entry name" value="Dihydropteroate_synth-like_sf"/>
</dbReference>
<sequence length="388" mass="42646">MIVRKAVVSSFSDALKLVKNTGSSSVVHELLAKKGVLNAIVIEKIDNRAANILKQEAISVGASVALNENVSRFKKGVSDTVLFATTNQIEKLVNKFRLQPFRLKEIALKLENIVNKKKVFKYKERYLDLSNPVVMGIVNVDPNSFSGDGLTDPDEALKRAVEFERLGAGIIDIGAESSRPGTKLVDAKTEIKRLIPALKRIKKNVKIPVSIDTYKYETAKAALDEGADIINDIFALRRGKEISARLIADAKAGVILMHMKGIPKDMQTCPEYKNCTSEVYGFLARQKEYVVGFGIEEERIAVDPGPGFGKTVEHNVELIKSIGVFSTLGAVVGAVSRKRFVKALAGEDRTSFIAANFLAAFCGADIIRVHDVKETVKVLKIIETFRRI</sequence>
<keyword evidence="8" id="KW-0289">Folate biosynthesis</keyword>
<comment type="catalytic activity">
    <reaction evidence="1">
        <text>(7,8-dihydropterin-6-yl)methyl diphosphate + 4-aminobenzoate = 7,8-dihydropteroate + diphosphate</text>
        <dbReference type="Rhea" id="RHEA:19949"/>
        <dbReference type="ChEBI" id="CHEBI:17836"/>
        <dbReference type="ChEBI" id="CHEBI:17839"/>
        <dbReference type="ChEBI" id="CHEBI:33019"/>
        <dbReference type="ChEBI" id="CHEBI:72950"/>
        <dbReference type="EC" id="2.5.1.15"/>
    </reaction>
</comment>
<dbReference type="InterPro" id="IPR000489">
    <property type="entry name" value="Pterin-binding_dom"/>
</dbReference>
<evidence type="ECO:0000259" key="9">
    <source>
        <dbReference type="PROSITE" id="PS50972"/>
    </source>
</evidence>
<keyword evidence="11" id="KW-1185">Reference proteome</keyword>
<dbReference type="Gene3D" id="3.20.20.20">
    <property type="entry name" value="Dihydropteroate synthase-like"/>
    <property type="match status" value="1"/>
</dbReference>